<reference evidence="2 3" key="1">
    <citation type="submission" date="2017-05" db="EMBL/GenBank/DDBJ databases">
        <title>High clonality and local adaptation shapes Vibrionaceae linages within an endangered oasis.</title>
        <authorList>
            <person name="Vazquez-Rosas-Landa M."/>
        </authorList>
    </citation>
    <scope>NUCLEOTIDE SEQUENCE [LARGE SCALE GENOMIC DNA]</scope>
    <source>
        <strain evidence="2 3">P46_P4S1P180</strain>
    </source>
</reference>
<name>A0A7X4WAM2_9GAMM</name>
<evidence type="ECO:0000313" key="2">
    <source>
        <dbReference type="EMBL" id="NAW65201.1"/>
    </source>
</evidence>
<protein>
    <submittedName>
        <fullName evidence="2">SH3 domain-containing protein</fullName>
    </submittedName>
</protein>
<dbReference type="Gene3D" id="2.30.30.40">
    <property type="entry name" value="SH3 Domains"/>
    <property type="match status" value="1"/>
</dbReference>
<evidence type="ECO:0000259" key="1">
    <source>
        <dbReference type="Pfam" id="PF08239"/>
    </source>
</evidence>
<gene>
    <name evidence="2" type="ORF">CAG72_08220</name>
</gene>
<organism evidence="2 3">
    <name type="scientific">Photobacterium halotolerans</name>
    <dbReference type="NCBI Taxonomy" id="265726"/>
    <lineage>
        <taxon>Bacteria</taxon>
        <taxon>Pseudomonadati</taxon>
        <taxon>Pseudomonadota</taxon>
        <taxon>Gammaproteobacteria</taxon>
        <taxon>Vibrionales</taxon>
        <taxon>Vibrionaceae</taxon>
        <taxon>Photobacterium</taxon>
    </lineage>
</organism>
<proteinExistence type="predicted"/>
<sequence>MSDENDTPKTICAKIVRERASAIEAALQSPPPYQSVMDKVMAAMTRPSATEIVLQSLTSHQSIMDKAMTAMARPSITEMALQSLTPHQSILDKAMAALARPSATEMALQSLTSHQSVMDKAMAALARPSATEMALQSLASYQSVMDKVMAAMARPSAIEAALQSFTSHQSIMDNALAAMARPSAIEAALRSLTTHQSIMDNAAVTMMSLGSMFVNNGSDVNHTMQQMSDIILHEKISNIFNINDLDVNFELDSETIESTVTELGAVSLPENKSDILEWYNKQSPAVQLVIGLFLGYWVSVLCNLSMPLYEDWSHIFTSTDSRQASKQVVHEARNEHDINDLKSYRFVIASVLHVRSNPTINSEILDELKNGKPVRFIEKSKRWVLIEYWCDDTGEYRKGWVFARYLLRFEI</sequence>
<feature type="domain" description="SH3b" evidence="1">
    <location>
        <begin position="350"/>
        <end position="406"/>
    </location>
</feature>
<dbReference type="InterPro" id="IPR003646">
    <property type="entry name" value="SH3-like_bac-type"/>
</dbReference>
<comment type="caution">
    <text evidence="2">The sequence shown here is derived from an EMBL/GenBank/DDBJ whole genome shotgun (WGS) entry which is preliminary data.</text>
</comment>
<dbReference type="AlphaFoldDB" id="A0A7X4WAM2"/>
<dbReference type="EMBL" id="WXWW01000126">
    <property type="protein sequence ID" value="NAW65201.1"/>
    <property type="molecule type" value="Genomic_DNA"/>
</dbReference>
<dbReference type="RefSeq" id="WP_161444148.1">
    <property type="nucleotide sequence ID" value="NZ_WXWW01000126.1"/>
</dbReference>
<dbReference type="Pfam" id="PF08239">
    <property type="entry name" value="SH3_3"/>
    <property type="match status" value="1"/>
</dbReference>
<dbReference type="Proteomes" id="UP000465712">
    <property type="component" value="Unassembled WGS sequence"/>
</dbReference>
<evidence type="ECO:0000313" key="3">
    <source>
        <dbReference type="Proteomes" id="UP000465712"/>
    </source>
</evidence>
<accession>A0A7X4WAM2</accession>